<comment type="caution">
    <text evidence="1">The sequence shown here is derived from an EMBL/GenBank/DDBJ whole genome shotgun (WGS) entry which is preliminary data.</text>
</comment>
<name>A0A0M9GG72_9PSED</name>
<dbReference type="RefSeq" id="WP_054063231.1">
    <property type="nucleotide sequence ID" value="NZ_JSYZ01000011.1"/>
</dbReference>
<protein>
    <submittedName>
        <fullName evidence="1">Uncharacterized protein</fullName>
    </submittedName>
</protein>
<dbReference type="OrthoDB" id="238413at2"/>
<dbReference type="Proteomes" id="UP000037931">
    <property type="component" value="Unassembled WGS sequence"/>
</dbReference>
<accession>A0A0M9GG72</accession>
<dbReference type="PATRIC" id="fig|50340.43.peg.560"/>
<gene>
    <name evidence="1" type="ORF">PF66_03263</name>
</gene>
<dbReference type="AlphaFoldDB" id="A0A0M9GG72"/>
<proteinExistence type="predicted"/>
<keyword evidence="2" id="KW-1185">Reference proteome</keyword>
<sequence length="453" mass="50296">MSGPKVVRIVTREEILAICEAHLQRLATALERWLAQAGRIGELSEADRAATLARHERLRALLQQDQLRELQKAVPIEIDFLERDLEEREERAIIRATEKRQQQRRVHETAATLLKALHAKPGRVTGELLQQIGELAQGARREDADTLLAKGFALLTSVPAQEALGAEQHALAQQLKSDAPTPSLADWIARQQLDGSRDVRLLRIDRHIAELQLLHGAQAAEAFVLKLRKAEAESRQQARNLLLDSLVLDLAHATRRYQDQRARFNQLQDLANEVAAFKDSTHQPLLERVADSHASPAPQQMDELIEQCKAVIAAHLQAQAAIARRQAVLQGLASLGYETREGMETAWAQNGRVVLRKTATPGFGVEVGGKADTGRLQVRAVAMSHERDKTRDRDIETIWCGEFQRLQALLKSQGGDLIIEQALEVGQVELKVVAAAESQQTLETSRSENRTGG</sequence>
<organism evidence="1 2">
    <name type="scientific">Pseudomonas asplenii</name>
    <dbReference type="NCBI Taxonomy" id="53407"/>
    <lineage>
        <taxon>Bacteria</taxon>
        <taxon>Pseudomonadati</taxon>
        <taxon>Pseudomonadota</taxon>
        <taxon>Gammaproteobacteria</taxon>
        <taxon>Pseudomonadales</taxon>
        <taxon>Pseudomonadaceae</taxon>
        <taxon>Pseudomonas</taxon>
    </lineage>
</organism>
<evidence type="ECO:0000313" key="2">
    <source>
        <dbReference type="Proteomes" id="UP000037931"/>
    </source>
</evidence>
<reference evidence="1 2" key="1">
    <citation type="journal article" date="2015" name="PLoS ONE">
        <title>Rice-Infecting Pseudomonas Genomes Are Highly Accessorized and Harbor Multiple Putative Virulence Mechanisms to Cause Sheath Brown Rot.</title>
        <authorList>
            <person name="Quibod I.L."/>
            <person name="Grande G."/>
            <person name="Oreiro E.G."/>
            <person name="Borja F.N."/>
            <person name="Dossa G.S."/>
            <person name="Mauleon R."/>
            <person name="Cruz C.V."/>
            <person name="Oliva R."/>
        </authorList>
    </citation>
    <scope>NUCLEOTIDE SEQUENCE [LARGE SCALE GENOMIC DNA]</scope>
    <source>
        <strain evidence="1 2">IRRI 6609</strain>
    </source>
</reference>
<dbReference type="EMBL" id="JSYZ01000011">
    <property type="protein sequence ID" value="KPA90130.1"/>
    <property type="molecule type" value="Genomic_DNA"/>
</dbReference>
<dbReference type="STRING" id="50340.PF66_03263"/>
<evidence type="ECO:0000313" key="1">
    <source>
        <dbReference type="EMBL" id="KPA90130.1"/>
    </source>
</evidence>